<proteinExistence type="inferred from homology"/>
<dbReference type="Pfam" id="PF03401">
    <property type="entry name" value="TctC"/>
    <property type="match status" value="1"/>
</dbReference>
<accession>A0A157P377</accession>
<dbReference type="OrthoDB" id="8678689at2"/>
<comment type="similarity">
    <text evidence="1">Belongs to the UPF0065 (bug) family.</text>
</comment>
<dbReference type="AlphaFoldDB" id="A0A157P377"/>
<dbReference type="PANTHER" id="PTHR42928:SF5">
    <property type="entry name" value="BLR1237 PROTEIN"/>
    <property type="match status" value="1"/>
</dbReference>
<gene>
    <name evidence="3" type="ORF">SAMEA1982600_02213</name>
</gene>
<evidence type="ECO:0000313" key="4">
    <source>
        <dbReference type="Proteomes" id="UP000077037"/>
    </source>
</evidence>
<dbReference type="PANTHER" id="PTHR42928">
    <property type="entry name" value="TRICARBOXYLATE-BINDING PROTEIN"/>
    <property type="match status" value="1"/>
</dbReference>
<feature type="chain" id="PRO_5007614731" evidence="2">
    <location>
        <begin position="38"/>
        <end position="331"/>
    </location>
</feature>
<sequence>MRHTWPPTRAARHTCRHIWTACKWALLLVLSLPAAHAQRHYEMVIPIAAGGSMDLMARSVSEALARNLGTSVTPMNKVGAGTLVGTRHVGQDRSEDGRLMLFTGMPYTTLHFKEGGPAFDESRFKPVMYVGWQPTVLFIRSSIPANDLASFIRWARATPNGVTFASSGIGSSPHIAAEQFSAMTGIKIVHVPMAGSSAFVPALAGGHVDAVFDAPATRSMVKDGYLKALVVGNDAPLPDWPELPTAPQAGLTGFRSGTWYGVLVPSSTPDATVSELNARLNAALSSPLVKRRADEFGITLAGGSAADFAALLQKQQADIGKLIQSRGIVIP</sequence>
<evidence type="ECO:0000313" key="3">
    <source>
        <dbReference type="EMBL" id="SAI28017.1"/>
    </source>
</evidence>
<feature type="signal peptide" evidence="2">
    <location>
        <begin position="1"/>
        <end position="37"/>
    </location>
</feature>
<dbReference type="Proteomes" id="UP000077037">
    <property type="component" value="Unassembled WGS sequence"/>
</dbReference>
<name>A0A157P377_9BORD</name>
<dbReference type="InterPro" id="IPR042100">
    <property type="entry name" value="Bug_dom1"/>
</dbReference>
<evidence type="ECO:0000256" key="2">
    <source>
        <dbReference type="SAM" id="SignalP"/>
    </source>
</evidence>
<dbReference type="EMBL" id="FKBS01000014">
    <property type="protein sequence ID" value="SAI28017.1"/>
    <property type="molecule type" value="Genomic_DNA"/>
</dbReference>
<dbReference type="Gene3D" id="3.40.190.150">
    <property type="entry name" value="Bordetella uptake gene, domain 1"/>
    <property type="match status" value="1"/>
</dbReference>
<dbReference type="PIRSF" id="PIRSF017082">
    <property type="entry name" value="YflP"/>
    <property type="match status" value="1"/>
</dbReference>
<dbReference type="SUPFAM" id="SSF53850">
    <property type="entry name" value="Periplasmic binding protein-like II"/>
    <property type="match status" value="1"/>
</dbReference>
<evidence type="ECO:0000256" key="1">
    <source>
        <dbReference type="ARBA" id="ARBA00006987"/>
    </source>
</evidence>
<dbReference type="RefSeq" id="WP_066411672.1">
    <property type="nucleotide sequence ID" value="NZ_FKBS01000014.1"/>
</dbReference>
<dbReference type="InterPro" id="IPR005064">
    <property type="entry name" value="BUG"/>
</dbReference>
<protein>
    <submittedName>
        <fullName evidence="3">Putattive exported protein</fullName>
    </submittedName>
</protein>
<dbReference type="CDD" id="cd07012">
    <property type="entry name" value="PBP2_Bug_TTT"/>
    <property type="match status" value="1"/>
</dbReference>
<keyword evidence="2" id="KW-0732">Signal</keyword>
<organism evidence="3 4">
    <name type="scientific">Bordetella ansorpii</name>
    <dbReference type="NCBI Taxonomy" id="288768"/>
    <lineage>
        <taxon>Bacteria</taxon>
        <taxon>Pseudomonadati</taxon>
        <taxon>Pseudomonadota</taxon>
        <taxon>Betaproteobacteria</taxon>
        <taxon>Burkholderiales</taxon>
        <taxon>Alcaligenaceae</taxon>
        <taxon>Bordetella</taxon>
    </lineage>
</organism>
<dbReference type="Gene3D" id="3.40.190.10">
    <property type="entry name" value="Periplasmic binding protein-like II"/>
    <property type="match status" value="1"/>
</dbReference>
<reference evidence="3 4" key="1">
    <citation type="submission" date="2016-03" db="EMBL/GenBank/DDBJ databases">
        <authorList>
            <consortium name="Pathogen Informatics"/>
        </authorList>
    </citation>
    <scope>NUCLEOTIDE SEQUENCE [LARGE SCALE GENOMIC DNA]</scope>
    <source>
        <strain evidence="3 4">NCTC13364</strain>
    </source>
</reference>